<evidence type="ECO:0000259" key="1">
    <source>
        <dbReference type="PROSITE" id="PS50041"/>
    </source>
</evidence>
<dbReference type="InterPro" id="IPR016186">
    <property type="entry name" value="C-type_lectin-like/link_sf"/>
</dbReference>
<reference evidence="2" key="1">
    <citation type="journal article" date="2019" name="bioRxiv">
        <title>The Genome of the Zebra Mussel, Dreissena polymorpha: A Resource for Invasive Species Research.</title>
        <authorList>
            <person name="McCartney M.A."/>
            <person name="Auch B."/>
            <person name="Kono T."/>
            <person name="Mallez S."/>
            <person name="Zhang Y."/>
            <person name="Obille A."/>
            <person name="Becker A."/>
            <person name="Abrahante J.E."/>
            <person name="Garbe J."/>
            <person name="Badalamenti J.P."/>
            <person name="Herman A."/>
            <person name="Mangelson H."/>
            <person name="Liachko I."/>
            <person name="Sullivan S."/>
            <person name="Sone E.D."/>
            <person name="Koren S."/>
            <person name="Silverstein K.A.T."/>
            <person name="Beckman K.B."/>
            <person name="Gohl D.M."/>
        </authorList>
    </citation>
    <scope>NUCLEOTIDE SEQUENCE</scope>
    <source>
        <strain evidence="2">Duluth1</strain>
        <tissue evidence="2">Whole animal</tissue>
    </source>
</reference>
<dbReference type="PROSITE" id="PS50041">
    <property type="entry name" value="C_TYPE_LECTIN_2"/>
    <property type="match status" value="1"/>
</dbReference>
<dbReference type="InterPro" id="IPR050111">
    <property type="entry name" value="C-type_lectin/snaclec_domain"/>
</dbReference>
<comment type="caution">
    <text evidence="2">The sequence shown here is derived from an EMBL/GenBank/DDBJ whole genome shotgun (WGS) entry which is preliminary data.</text>
</comment>
<dbReference type="Proteomes" id="UP000828390">
    <property type="component" value="Unassembled WGS sequence"/>
</dbReference>
<name>A0A9D4J764_DREPO</name>
<dbReference type="CDD" id="cd00037">
    <property type="entry name" value="CLECT"/>
    <property type="match status" value="1"/>
</dbReference>
<reference evidence="2" key="2">
    <citation type="submission" date="2020-11" db="EMBL/GenBank/DDBJ databases">
        <authorList>
            <person name="McCartney M.A."/>
            <person name="Auch B."/>
            <person name="Kono T."/>
            <person name="Mallez S."/>
            <person name="Becker A."/>
            <person name="Gohl D.M."/>
            <person name="Silverstein K.A.T."/>
            <person name="Koren S."/>
            <person name="Bechman K.B."/>
            <person name="Herman A."/>
            <person name="Abrahante J.E."/>
            <person name="Garbe J."/>
        </authorList>
    </citation>
    <scope>NUCLEOTIDE SEQUENCE</scope>
    <source>
        <strain evidence="2">Duluth1</strain>
        <tissue evidence="2">Whole animal</tissue>
    </source>
</reference>
<evidence type="ECO:0000313" key="3">
    <source>
        <dbReference type="Proteomes" id="UP000828390"/>
    </source>
</evidence>
<dbReference type="InterPro" id="IPR016187">
    <property type="entry name" value="CTDL_fold"/>
</dbReference>
<dbReference type="EMBL" id="JAIWYP010000007">
    <property type="protein sequence ID" value="KAH3801005.1"/>
    <property type="molecule type" value="Genomic_DNA"/>
</dbReference>
<sequence>MESRRNNYPLAQHGDSCYELQTDDKVIWAHSEFVCKQQGGHMVAITSETEQTFVDAFMTRYNPGHAVWIELHDRNFKGQFEWTSGLYTLCHCFH</sequence>
<keyword evidence="3" id="KW-1185">Reference proteome</keyword>
<dbReference type="PANTHER" id="PTHR22803">
    <property type="entry name" value="MANNOSE, PHOSPHOLIPASE, LECTIN RECEPTOR RELATED"/>
    <property type="match status" value="1"/>
</dbReference>
<feature type="domain" description="C-type lectin" evidence="1">
    <location>
        <begin position="13"/>
        <end position="85"/>
    </location>
</feature>
<protein>
    <recommendedName>
        <fullName evidence="1">C-type lectin domain-containing protein</fullName>
    </recommendedName>
</protein>
<evidence type="ECO:0000313" key="2">
    <source>
        <dbReference type="EMBL" id="KAH3801005.1"/>
    </source>
</evidence>
<dbReference type="Gene3D" id="3.10.100.10">
    <property type="entry name" value="Mannose-Binding Protein A, subunit A"/>
    <property type="match status" value="1"/>
</dbReference>
<dbReference type="SUPFAM" id="SSF56436">
    <property type="entry name" value="C-type lectin-like"/>
    <property type="match status" value="1"/>
</dbReference>
<organism evidence="2 3">
    <name type="scientific">Dreissena polymorpha</name>
    <name type="common">Zebra mussel</name>
    <name type="synonym">Mytilus polymorpha</name>
    <dbReference type="NCBI Taxonomy" id="45954"/>
    <lineage>
        <taxon>Eukaryota</taxon>
        <taxon>Metazoa</taxon>
        <taxon>Spiralia</taxon>
        <taxon>Lophotrochozoa</taxon>
        <taxon>Mollusca</taxon>
        <taxon>Bivalvia</taxon>
        <taxon>Autobranchia</taxon>
        <taxon>Heteroconchia</taxon>
        <taxon>Euheterodonta</taxon>
        <taxon>Imparidentia</taxon>
        <taxon>Neoheterodontei</taxon>
        <taxon>Myida</taxon>
        <taxon>Dreissenoidea</taxon>
        <taxon>Dreissenidae</taxon>
        <taxon>Dreissena</taxon>
    </lineage>
</organism>
<dbReference type="AlphaFoldDB" id="A0A9D4J764"/>
<dbReference type="Pfam" id="PF00059">
    <property type="entry name" value="Lectin_C"/>
    <property type="match status" value="1"/>
</dbReference>
<dbReference type="InterPro" id="IPR001304">
    <property type="entry name" value="C-type_lectin-like"/>
</dbReference>
<accession>A0A9D4J764</accession>
<proteinExistence type="predicted"/>
<gene>
    <name evidence="2" type="ORF">DPMN_154649</name>
</gene>